<evidence type="ECO:0000256" key="1">
    <source>
        <dbReference type="ARBA" id="ARBA00023235"/>
    </source>
</evidence>
<dbReference type="GO" id="GO:0019310">
    <property type="term" value="P:inositol catabolic process"/>
    <property type="evidence" value="ECO:0007669"/>
    <property type="project" value="InterPro"/>
</dbReference>
<dbReference type="InterPro" id="IPR021120">
    <property type="entry name" value="KduI/IolB_isomerase"/>
</dbReference>
<dbReference type="SUPFAM" id="SSF51182">
    <property type="entry name" value="RmlC-like cupins"/>
    <property type="match status" value="1"/>
</dbReference>
<organism evidence="2">
    <name type="scientific">Thermus islandicus</name>
    <dbReference type="NCBI Taxonomy" id="540988"/>
    <lineage>
        <taxon>Bacteria</taxon>
        <taxon>Thermotogati</taxon>
        <taxon>Deinococcota</taxon>
        <taxon>Deinococci</taxon>
        <taxon>Thermales</taxon>
        <taxon>Thermaceae</taxon>
        <taxon>Thermus</taxon>
    </lineage>
</organism>
<dbReference type="GO" id="GO:0008880">
    <property type="term" value="F:glucuronate isomerase activity"/>
    <property type="evidence" value="ECO:0007669"/>
    <property type="project" value="InterPro"/>
</dbReference>
<dbReference type="AlphaFoldDB" id="A0A7C2C2J3"/>
<evidence type="ECO:0000313" key="2">
    <source>
        <dbReference type="EMBL" id="HEH82635.1"/>
    </source>
</evidence>
<dbReference type="Gene3D" id="2.60.120.10">
    <property type="entry name" value="Jelly Rolls"/>
    <property type="match status" value="2"/>
</dbReference>
<name>A0A7C2C2J3_9DEIN</name>
<sequence>MIRLRGRVSLLRRADPETVGWRFLHFALARVEGEAQGVGEGVELALVPLEGKVSVRVGLEDYALARKDVFRSLPHVLYLPPGVPFRLEVEGGPALLALGGAPAEGRYPVRLFRPEEMRRELRGGGPALRQVNHVLGPDLPAERLLLYEVYTPSGRFSGWPPHRHDGLLGSPYLEETYLYRVRPEGAFAIHVNYDPERGTEEVHLARDLDLVLVRGGYHPVAAPPGANAYYLNYLAGELVGEARGRPPVDDSLWAWVKEDWSGDPIPLPLEEA</sequence>
<proteinExistence type="predicted"/>
<reference evidence="2" key="1">
    <citation type="journal article" date="2020" name="mSystems">
        <title>Genome- and Community-Level Interaction Insights into Carbon Utilization and Element Cycling Functions of Hydrothermarchaeota in Hydrothermal Sediment.</title>
        <authorList>
            <person name="Zhou Z."/>
            <person name="Liu Y."/>
            <person name="Xu W."/>
            <person name="Pan J."/>
            <person name="Luo Z.H."/>
            <person name="Li M."/>
        </authorList>
    </citation>
    <scope>NUCLEOTIDE SEQUENCE [LARGE SCALE GENOMIC DNA]</scope>
    <source>
        <strain evidence="2">SpSt-246</strain>
    </source>
</reference>
<dbReference type="PIRSF" id="PIRSF036628">
    <property type="entry name" value="IolB"/>
    <property type="match status" value="1"/>
</dbReference>
<dbReference type="InterPro" id="IPR024203">
    <property type="entry name" value="Deoxy-glucuronate_isom_IolB"/>
</dbReference>
<dbReference type="InterPro" id="IPR011051">
    <property type="entry name" value="RmlC_Cupin_sf"/>
</dbReference>
<protein>
    <submittedName>
        <fullName evidence="2">5-deoxy-glucuronate isomerase</fullName>
    </submittedName>
</protein>
<keyword evidence="1 2" id="KW-0413">Isomerase</keyword>
<dbReference type="Pfam" id="PF04962">
    <property type="entry name" value="KduI"/>
    <property type="match status" value="1"/>
</dbReference>
<dbReference type="EMBL" id="DSKL01000252">
    <property type="protein sequence ID" value="HEH82635.1"/>
    <property type="molecule type" value="Genomic_DNA"/>
</dbReference>
<gene>
    <name evidence="2" type="ORF">ENP73_06580</name>
</gene>
<accession>A0A7C2C2J3</accession>
<dbReference type="PANTHER" id="PTHR39193:SF1">
    <property type="entry name" value="5-DEOXY-GLUCURONATE ISOMERASE"/>
    <property type="match status" value="1"/>
</dbReference>
<dbReference type="InterPro" id="IPR014710">
    <property type="entry name" value="RmlC-like_jellyroll"/>
</dbReference>
<comment type="caution">
    <text evidence="2">The sequence shown here is derived from an EMBL/GenBank/DDBJ whole genome shotgun (WGS) entry which is preliminary data.</text>
</comment>
<dbReference type="PANTHER" id="PTHR39193">
    <property type="entry name" value="5-DEOXY-GLUCURONATE ISOMERASE"/>
    <property type="match status" value="1"/>
</dbReference>